<dbReference type="InterPro" id="IPR024209">
    <property type="entry name" value="CDIF630_02480-like"/>
</dbReference>
<evidence type="ECO:0000256" key="1">
    <source>
        <dbReference type="SAM" id="MobiDB-lite"/>
    </source>
</evidence>
<dbReference type="Pfam" id="PF12655">
    <property type="entry name" value="CDIF630_02480-like"/>
    <property type="match status" value="1"/>
</dbReference>
<keyword evidence="3" id="KW-1185">Reference proteome</keyword>
<dbReference type="EMBL" id="FNCP01000005">
    <property type="protein sequence ID" value="SDG67189.1"/>
    <property type="molecule type" value="Genomic_DNA"/>
</dbReference>
<sequence length="57" mass="6471">MAENKSKEKFLANPIERHDTAAWRGHIEKTKPESNVPIPSEESVHNAKEWVDSNSLS</sequence>
<feature type="region of interest" description="Disordered" evidence="1">
    <location>
        <begin position="1"/>
        <end position="57"/>
    </location>
</feature>
<feature type="compositionally biased region" description="Basic and acidic residues" evidence="1">
    <location>
        <begin position="1"/>
        <end position="32"/>
    </location>
</feature>
<dbReference type="Proteomes" id="UP000198656">
    <property type="component" value="Unassembled WGS sequence"/>
</dbReference>
<accession>A0A1G7W5Z0</accession>
<feature type="compositionally biased region" description="Basic and acidic residues" evidence="1">
    <location>
        <begin position="42"/>
        <end position="51"/>
    </location>
</feature>
<dbReference type="OrthoDB" id="1708132at2"/>
<reference evidence="3" key="1">
    <citation type="submission" date="2016-10" db="EMBL/GenBank/DDBJ databases">
        <authorList>
            <person name="Varghese N."/>
            <person name="Submissions S."/>
        </authorList>
    </citation>
    <scope>NUCLEOTIDE SEQUENCE [LARGE SCALE GENOMIC DNA]</scope>
    <source>
        <strain evidence="3">DSM 8344</strain>
    </source>
</reference>
<gene>
    <name evidence="2" type="ORF">SAMN05443529_10535</name>
</gene>
<proteinExistence type="predicted"/>
<dbReference type="RefSeq" id="WP_014904322.1">
    <property type="nucleotide sequence ID" value="NZ_FNCP01000005.1"/>
</dbReference>
<protein>
    <recommendedName>
        <fullName evidence="4">DUF3787 domain-containing protein</fullName>
    </recommendedName>
</protein>
<evidence type="ECO:0000313" key="2">
    <source>
        <dbReference type="EMBL" id="SDG67189.1"/>
    </source>
</evidence>
<name>A0A1G7W5Z0_9FIRM</name>
<evidence type="ECO:0008006" key="4">
    <source>
        <dbReference type="Google" id="ProtNLM"/>
    </source>
</evidence>
<evidence type="ECO:0000313" key="3">
    <source>
        <dbReference type="Proteomes" id="UP000198656"/>
    </source>
</evidence>
<organism evidence="2 3">
    <name type="scientific">Desulfosporosinus hippei DSM 8344</name>
    <dbReference type="NCBI Taxonomy" id="1121419"/>
    <lineage>
        <taxon>Bacteria</taxon>
        <taxon>Bacillati</taxon>
        <taxon>Bacillota</taxon>
        <taxon>Clostridia</taxon>
        <taxon>Eubacteriales</taxon>
        <taxon>Desulfitobacteriaceae</taxon>
        <taxon>Desulfosporosinus</taxon>
    </lineage>
</organism>
<dbReference type="STRING" id="1121419.SAMN05443529_10535"/>
<dbReference type="AlphaFoldDB" id="A0A1G7W5Z0"/>